<dbReference type="InterPro" id="IPR029060">
    <property type="entry name" value="PIN-like_dom_sf"/>
</dbReference>
<sequence length="821" mass="91372">MGVHGLTTYLRDNRRALSKTIELPGPDGNLPVVVDGWSFIYTLYHQSTLPWVYGGEYREFHQLVKSVVQAWLQVGLQVHFVFDGAYPDLKFATCVARLAQSHIQPGLLFFRTSPASRSTPRSLNETRILPPLTYGACVQALREVQGDNDSLHTHFADEEGDPYAVELAGRLNAYVVGNDSDFVVLNTEGYRGYIPIYDMVWHATSVAVDDPEDKSDDFQVVVRPKSQRKTKVDLTAGNGLIPPPNSKDLKLFVTAYSPVCLAQHFKLPVTLLPLLGAIAGNDFTPQMESNKRRFQSLLFERHLSVTQRLEHAASVIRNVLNPNPAHRKSRYELGSVLYLIERTVNTLLNRFDSSTLGPGEVGQVVDNIVEATLQYAIPKSTVPDSSLWPSPVCALHPPEACSFLPMVSRRLFHELQDRGVEDEELLQVRENVINAYRNGLFSPKNMDVLSTATCWPKIFLENPDAETVSRSIGQPIRCWVYSILDDAVGLPDPPGPPASEDEDEEAQEESDDEEVIEVVEEDSDDESNIDLLAPLKGELDRLHRGTEAVPSEAPASVSSRRTQRSSPTVVTEYLRRGIRVGEDTIEVTPLNELLESIGLPHYTEEGSPLLLVRSEDDRLGLLLKLLKSDTQEIRALSPTKLVPVLVTRWLIQVLDARLQENWSKEREKEVWSEREVRCLLTAFSESPTASYTSEKAQEESVALPDIADRHVQLTAQALAALEAVEQLAQALLLGERVPSVGHFFSGKLFHALLSDSTYTHTSDTNSLYWDAVTIGLSAPFREEVLKRTKKARTANLANPPPKLGKSRSGQGFYALLGSDMS</sequence>
<feature type="compositionally biased region" description="Acidic residues" evidence="2">
    <location>
        <begin position="499"/>
        <end position="513"/>
    </location>
</feature>
<dbReference type="SUPFAM" id="SSF88723">
    <property type="entry name" value="PIN domain-like"/>
    <property type="match status" value="1"/>
</dbReference>
<evidence type="ECO:0000313" key="4">
    <source>
        <dbReference type="Proteomes" id="UP000298030"/>
    </source>
</evidence>
<dbReference type="EMBL" id="QPFP01000003">
    <property type="protein sequence ID" value="TEB38502.1"/>
    <property type="molecule type" value="Genomic_DNA"/>
</dbReference>
<feature type="compositionally biased region" description="Low complexity" evidence="2">
    <location>
        <begin position="547"/>
        <end position="560"/>
    </location>
</feature>
<dbReference type="AlphaFoldDB" id="A0A4Y7TY11"/>
<comment type="similarity">
    <text evidence="1">Belongs to the asteroid family.</text>
</comment>
<dbReference type="PANTHER" id="PTHR15665">
    <property type="entry name" value="ASTEROID PROTEIN"/>
    <property type="match status" value="1"/>
</dbReference>
<gene>
    <name evidence="3" type="ORF">FA13DRAFT_1681962</name>
</gene>
<dbReference type="Gene3D" id="3.40.50.1010">
    <property type="entry name" value="5'-nuclease"/>
    <property type="match status" value="1"/>
</dbReference>
<feature type="region of interest" description="Disordered" evidence="2">
    <location>
        <begin position="545"/>
        <end position="566"/>
    </location>
</feature>
<dbReference type="STRING" id="71717.A0A4Y7TY11"/>
<dbReference type="OrthoDB" id="25987at2759"/>
<keyword evidence="4" id="KW-1185">Reference proteome</keyword>
<dbReference type="Proteomes" id="UP000298030">
    <property type="component" value="Unassembled WGS sequence"/>
</dbReference>
<reference evidence="3 4" key="1">
    <citation type="journal article" date="2019" name="Nat. Ecol. Evol.">
        <title>Megaphylogeny resolves global patterns of mushroom evolution.</title>
        <authorList>
            <person name="Varga T."/>
            <person name="Krizsan K."/>
            <person name="Foldi C."/>
            <person name="Dima B."/>
            <person name="Sanchez-Garcia M."/>
            <person name="Sanchez-Ramirez S."/>
            <person name="Szollosi G.J."/>
            <person name="Szarkandi J.G."/>
            <person name="Papp V."/>
            <person name="Albert L."/>
            <person name="Andreopoulos W."/>
            <person name="Angelini C."/>
            <person name="Antonin V."/>
            <person name="Barry K.W."/>
            <person name="Bougher N.L."/>
            <person name="Buchanan P."/>
            <person name="Buyck B."/>
            <person name="Bense V."/>
            <person name="Catcheside P."/>
            <person name="Chovatia M."/>
            <person name="Cooper J."/>
            <person name="Damon W."/>
            <person name="Desjardin D."/>
            <person name="Finy P."/>
            <person name="Geml J."/>
            <person name="Haridas S."/>
            <person name="Hughes K."/>
            <person name="Justo A."/>
            <person name="Karasinski D."/>
            <person name="Kautmanova I."/>
            <person name="Kiss B."/>
            <person name="Kocsube S."/>
            <person name="Kotiranta H."/>
            <person name="LaButti K.M."/>
            <person name="Lechner B.E."/>
            <person name="Liimatainen K."/>
            <person name="Lipzen A."/>
            <person name="Lukacs Z."/>
            <person name="Mihaltcheva S."/>
            <person name="Morgado L.N."/>
            <person name="Niskanen T."/>
            <person name="Noordeloos M.E."/>
            <person name="Ohm R.A."/>
            <person name="Ortiz-Santana B."/>
            <person name="Ovrebo C."/>
            <person name="Racz N."/>
            <person name="Riley R."/>
            <person name="Savchenko A."/>
            <person name="Shiryaev A."/>
            <person name="Soop K."/>
            <person name="Spirin V."/>
            <person name="Szebenyi C."/>
            <person name="Tomsovsky M."/>
            <person name="Tulloss R.E."/>
            <person name="Uehling J."/>
            <person name="Grigoriev I.V."/>
            <person name="Vagvolgyi C."/>
            <person name="Papp T."/>
            <person name="Martin F.M."/>
            <person name="Miettinen O."/>
            <person name="Hibbett D.S."/>
            <person name="Nagy L.G."/>
        </authorList>
    </citation>
    <scope>NUCLEOTIDE SEQUENCE [LARGE SCALE GENOMIC DNA]</scope>
    <source>
        <strain evidence="3 4">FP101781</strain>
    </source>
</reference>
<feature type="region of interest" description="Disordered" evidence="2">
    <location>
        <begin position="489"/>
        <end position="513"/>
    </location>
</feature>
<evidence type="ECO:0000256" key="2">
    <source>
        <dbReference type="SAM" id="MobiDB-lite"/>
    </source>
</evidence>
<dbReference type="PANTHER" id="PTHR15665:SF1">
    <property type="entry name" value="PROTEIN ASTEROID HOMOLOG 1"/>
    <property type="match status" value="1"/>
</dbReference>
<evidence type="ECO:0000256" key="1">
    <source>
        <dbReference type="ARBA" id="ARBA00007398"/>
    </source>
</evidence>
<name>A0A4Y7TY11_COPMI</name>
<comment type="caution">
    <text evidence="3">The sequence shown here is derived from an EMBL/GenBank/DDBJ whole genome shotgun (WGS) entry which is preliminary data.</text>
</comment>
<proteinExistence type="inferred from homology"/>
<organism evidence="3 4">
    <name type="scientific">Coprinellus micaceus</name>
    <name type="common">Glistening ink-cap mushroom</name>
    <name type="synonym">Coprinus micaceus</name>
    <dbReference type="NCBI Taxonomy" id="71717"/>
    <lineage>
        <taxon>Eukaryota</taxon>
        <taxon>Fungi</taxon>
        <taxon>Dikarya</taxon>
        <taxon>Basidiomycota</taxon>
        <taxon>Agaricomycotina</taxon>
        <taxon>Agaricomycetes</taxon>
        <taxon>Agaricomycetidae</taxon>
        <taxon>Agaricales</taxon>
        <taxon>Agaricineae</taxon>
        <taxon>Psathyrellaceae</taxon>
        <taxon>Coprinellus</taxon>
    </lineage>
</organism>
<dbReference type="InterPro" id="IPR026832">
    <property type="entry name" value="Asteroid"/>
</dbReference>
<protein>
    <submittedName>
        <fullName evidence="3">PIN domain-like protein</fullName>
    </submittedName>
</protein>
<evidence type="ECO:0000313" key="3">
    <source>
        <dbReference type="EMBL" id="TEB38502.1"/>
    </source>
</evidence>
<accession>A0A4Y7TY11</accession>